<dbReference type="GO" id="GO:0005576">
    <property type="term" value="C:extracellular region"/>
    <property type="evidence" value="ECO:0007669"/>
    <property type="project" value="UniProtKB-SubCell"/>
</dbReference>
<protein>
    <recommendedName>
        <fullName evidence="4">Crinkler effector protein N-terminal domain-containing protein</fullName>
    </recommendedName>
</protein>
<dbReference type="InterPro" id="IPR045379">
    <property type="entry name" value="Crinkler_N"/>
</dbReference>
<dbReference type="OrthoDB" id="2414517at2759"/>
<keyword evidence="6" id="KW-1185">Reference proteome</keyword>
<evidence type="ECO:0000256" key="2">
    <source>
        <dbReference type="ARBA" id="ARBA00004613"/>
    </source>
</evidence>
<evidence type="ECO:0000256" key="1">
    <source>
        <dbReference type="ARBA" id="ARBA00004340"/>
    </source>
</evidence>
<sequence>MHRLARTIQSLVHKSSSSFASSCSAAPLPSLNVSPLLVCQPCRSSLARLVALPLSPPYNHLHCPSTRVPPHTPKTISECITLFCIVHSGQNVVPFSVKVNGGDTICELKQLIKMTCAPKMNNIASHDLKLRKWNKPGDIDYVHLDGIAMLNPMKKIRDIFCGDGFPKEECVHIIITVPEPADNYPGIETTPVEDRKELHHLRKIVEQLKNPFHVFNLIVEPKRMKAIAWNVDINTATLDMLSELICKRYPEYEDSTLLFTFKLHESITCTPETNEQLRELLSSLVVKDKMTVKISVETPTKSFSDWTLNEVMRLYEICDDIHIPDKKGKMKHGLLYFPAFICNRTPILNEKTFRVLMDSLTRFLFTTPLLRESHEYTHSLYVHSFLSAVVSDFISDFLEPAFMESGFIGYEPKVVIIPEQYITGRNGKGPVDFAIEMVGGGVVGVTEVKREDFCQGVAQNAVQLESVLSRRNRKVGGLDEGSIARCFGIVTDAKEWLFLECTYDENEIPKFKLSRTYTVAYGKQSMQEDIKEILEVIKWLLTEALKSATTAAVLPYFKNKDEN</sequence>
<dbReference type="Pfam" id="PF20147">
    <property type="entry name" value="Crinkler"/>
    <property type="match status" value="1"/>
</dbReference>
<evidence type="ECO:0000259" key="4">
    <source>
        <dbReference type="Pfam" id="PF20147"/>
    </source>
</evidence>
<gene>
    <name evidence="5" type="ORF">L211DRAFT_867992</name>
</gene>
<dbReference type="Proteomes" id="UP000267821">
    <property type="component" value="Unassembled WGS sequence"/>
</dbReference>
<dbReference type="GO" id="GO:0043657">
    <property type="term" value="C:host cell"/>
    <property type="evidence" value="ECO:0007669"/>
    <property type="project" value="UniProtKB-SubCell"/>
</dbReference>
<evidence type="ECO:0000313" key="5">
    <source>
        <dbReference type="EMBL" id="RPB24234.1"/>
    </source>
</evidence>
<dbReference type="InParanoid" id="A0A3N4LMY6"/>
<proteinExistence type="predicted"/>
<evidence type="ECO:0000256" key="3">
    <source>
        <dbReference type="ARBA" id="ARBA00022525"/>
    </source>
</evidence>
<comment type="subcellular location">
    <subcellularLocation>
        <location evidence="1">Host cell</location>
    </subcellularLocation>
    <subcellularLocation>
        <location evidence="2">Secreted</location>
    </subcellularLocation>
</comment>
<dbReference type="EMBL" id="ML121542">
    <property type="protein sequence ID" value="RPB24234.1"/>
    <property type="molecule type" value="Genomic_DNA"/>
</dbReference>
<organism evidence="5 6">
    <name type="scientific">Terfezia boudieri ATCC MYA-4762</name>
    <dbReference type="NCBI Taxonomy" id="1051890"/>
    <lineage>
        <taxon>Eukaryota</taxon>
        <taxon>Fungi</taxon>
        <taxon>Dikarya</taxon>
        <taxon>Ascomycota</taxon>
        <taxon>Pezizomycotina</taxon>
        <taxon>Pezizomycetes</taxon>
        <taxon>Pezizales</taxon>
        <taxon>Pezizaceae</taxon>
        <taxon>Terfezia</taxon>
    </lineage>
</organism>
<accession>A0A3N4LMY6</accession>
<name>A0A3N4LMY6_9PEZI</name>
<reference evidence="5 6" key="1">
    <citation type="journal article" date="2018" name="Nat. Ecol. Evol.">
        <title>Pezizomycetes genomes reveal the molecular basis of ectomycorrhizal truffle lifestyle.</title>
        <authorList>
            <person name="Murat C."/>
            <person name="Payen T."/>
            <person name="Noel B."/>
            <person name="Kuo A."/>
            <person name="Morin E."/>
            <person name="Chen J."/>
            <person name="Kohler A."/>
            <person name="Krizsan K."/>
            <person name="Balestrini R."/>
            <person name="Da Silva C."/>
            <person name="Montanini B."/>
            <person name="Hainaut M."/>
            <person name="Levati E."/>
            <person name="Barry K.W."/>
            <person name="Belfiori B."/>
            <person name="Cichocki N."/>
            <person name="Clum A."/>
            <person name="Dockter R.B."/>
            <person name="Fauchery L."/>
            <person name="Guy J."/>
            <person name="Iotti M."/>
            <person name="Le Tacon F."/>
            <person name="Lindquist E.A."/>
            <person name="Lipzen A."/>
            <person name="Malagnac F."/>
            <person name="Mello A."/>
            <person name="Molinier V."/>
            <person name="Miyauchi S."/>
            <person name="Poulain J."/>
            <person name="Riccioni C."/>
            <person name="Rubini A."/>
            <person name="Sitrit Y."/>
            <person name="Splivallo R."/>
            <person name="Traeger S."/>
            <person name="Wang M."/>
            <person name="Zifcakova L."/>
            <person name="Wipf D."/>
            <person name="Zambonelli A."/>
            <person name="Paolocci F."/>
            <person name="Nowrousian M."/>
            <person name="Ottonello S."/>
            <person name="Baldrian P."/>
            <person name="Spatafora J.W."/>
            <person name="Henrissat B."/>
            <person name="Nagy L.G."/>
            <person name="Aury J.M."/>
            <person name="Wincker P."/>
            <person name="Grigoriev I.V."/>
            <person name="Bonfante P."/>
            <person name="Martin F.M."/>
        </authorList>
    </citation>
    <scope>NUCLEOTIDE SEQUENCE [LARGE SCALE GENOMIC DNA]</scope>
    <source>
        <strain evidence="5 6">ATCC MYA-4762</strain>
    </source>
</reference>
<keyword evidence="3" id="KW-0964">Secreted</keyword>
<dbReference type="AlphaFoldDB" id="A0A3N4LMY6"/>
<feature type="domain" description="Crinkler effector protein N-terminal" evidence="4">
    <location>
        <begin position="80"/>
        <end position="175"/>
    </location>
</feature>
<evidence type="ECO:0000313" key="6">
    <source>
        <dbReference type="Proteomes" id="UP000267821"/>
    </source>
</evidence>